<dbReference type="AlphaFoldDB" id="A0A8H3FDK1"/>
<evidence type="ECO:0000313" key="3">
    <source>
        <dbReference type="Proteomes" id="UP000664169"/>
    </source>
</evidence>
<evidence type="ECO:0000313" key="2">
    <source>
        <dbReference type="EMBL" id="CAF9922443.1"/>
    </source>
</evidence>
<dbReference type="Proteomes" id="UP000664169">
    <property type="component" value="Unassembled WGS sequence"/>
</dbReference>
<feature type="compositionally biased region" description="Polar residues" evidence="1">
    <location>
        <begin position="330"/>
        <end position="345"/>
    </location>
</feature>
<organism evidence="2 3">
    <name type="scientific">Gomphillus americanus</name>
    <dbReference type="NCBI Taxonomy" id="1940652"/>
    <lineage>
        <taxon>Eukaryota</taxon>
        <taxon>Fungi</taxon>
        <taxon>Dikarya</taxon>
        <taxon>Ascomycota</taxon>
        <taxon>Pezizomycotina</taxon>
        <taxon>Lecanoromycetes</taxon>
        <taxon>OSLEUM clade</taxon>
        <taxon>Ostropomycetidae</taxon>
        <taxon>Ostropales</taxon>
        <taxon>Graphidaceae</taxon>
        <taxon>Gomphilloideae</taxon>
        <taxon>Gomphillus</taxon>
    </lineage>
</organism>
<evidence type="ECO:0000256" key="1">
    <source>
        <dbReference type="SAM" id="MobiDB-lite"/>
    </source>
</evidence>
<gene>
    <name evidence="2" type="ORF">GOMPHAMPRED_002553</name>
</gene>
<evidence type="ECO:0008006" key="4">
    <source>
        <dbReference type="Google" id="ProtNLM"/>
    </source>
</evidence>
<dbReference type="OrthoDB" id="5345494at2759"/>
<sequence>MECSTLLDLLSQYSLVLHQISPYLSIASLLNLAATSKAFRSLLYSSKEAFRYIDLSTATGACVTIPPIDRGGFNWRNERIDESTTEEDFYSGPIRGIFSFLQRKKVLAFIQVLVLDHVSAPAEVLREIICEEHYHVRILSVIGSTNLNTKKLQQTLCYAVRPTRSPGTPKLKGLYFFGVNERPSLDNLIAPASNGVTDSPGAQLGAALNRKSHSALQSSGLAAHVNPWYRNSGRVLAQSVAQLNDWAMTLKECQDVIYFDAILCHGPRHDAMSSMVPANTKDFLGPRIATIALRGCETCHTIPENAVRSSQAPSSRLPLLSPLPRHSSSIKNAQQPPQTLQSSTDPHQHDQLLFARCTDCTFDRWCEGCGKFWCEDHYHIQDLHRTQQPEISGSSNSNKSTSRLKVHLGLCIEKCLVMELLSGSSSDGMWG</sequence>
<proteinExistence type="predicted"/>
<reference evidence="2" key="1">
    <citation type="submission" date="2021-03" db="EMBL/GenBank/DDBJ databases">
        <authorList>
            <person name="Tagirdzhanova G."/>
        </authorList>
    </citation>
    <scope>NUCLEOTIDE SEQUENCE</scope>
</reference>
<name>A0A8H3FDK1_9LECA</name>
<protein>
    <recommendedName>
        <fullName evidence="4">F-box domain-containing protein</fullName>
    </recommendedName>
</protein>
<accession>A0A8H3FDK1</accession>
<keyword evidence="3" id="KW-1185">Reference proteome</keyword>
<dbReference type="EMBL" id="CAJPDQ010000018">
    <property type="protein sequence ID" value="CAF9922443.1"/>
    <property type="molecule type" value="Genomic_DNA"/>
</dbReference>
<comment type="caution">
    <text evidence="2">The sequence shown here is derived from an EMBL/GenBank/DDBJ whole genome shotgun (WGS) entry which is preliminary data.</text>
</comment>
<feature type="region of interest" description="Disordered" evidence="1">
    <location>
        <begin position="325"/>
        <end position="346"/>
    </location>
</feature>